<keyword evidence="8" id="KW-0732">Signal</keyword>
<dbReference type="NCBIfam" id="TIGR01844">
    <property type="entry name" value="type_I_sec_TolC"/>
    <property type="match status" value="1"/>
</dbReference>
<evidence type="ECO:0000256" key="2">
    <source>
        <dbReference type="ARBA" id="ARBA00007613"/>
    </source>
</evidence>
<keyword evidence="3" id="KW-0813">Transport</keyword>
<dbReference type="InterPro" id="IPR003423">
    <property type="entry name" value="OMP_efflux"/>
</dbReference>
<evidence type="ECO:0000256" key="5">
    <source>
        <dbReference type="ARBA" id="ARBA00022692"/>
    </source>
</evidence>
<dbReference type="GO" id="GO:0009279">
    <property type="term" value="C:cell outer membrane"/>
    <property type="evidence" value="ECO:0007669"/>
    <property type="project" value="UniProtKB-SubCell"/>
</dbReference>
<gene>
    <name evidence="9" type="ORF">SAMN05444486_10337</name>
</gene>
<dbReference type="PANTHER" id="PTHR30026">
    <property type="entry name" value="OUTER MEMBRANE PROTEIN TOLC"/>
    <property type="match status" value="1"/>
</dbReference>
<keyword evidence="6" id="KW-0472">Membrane</keyword>
<reference evidence="9 10" key="1">
    <citation type="submission" date="2016-10" db="EMBL/GenBank/DDBJ databases">
        <authorList>
            <person name="de Groot N.N."/>
        </authorList>
    </citation>
    <scope>NUCLEOTIDE SEQUENCE [LARGE SCALE GENOMIC DNA]</scope>
    <source>
        <strain evidence="9 10">DSM 24677</strain>
    </source>
</reference>
<dbReference type="AlphaFoldDB" id="A0A1H3LMI4"/>
<dbReference type="InterPro" id="IPR010130">
    <property type="entry name" value="T1SS_OMP_TolC"/>
</dbReference>
<dbReference type="GO" id="GO:0015288">
    <property type="term" value="F:porin activity"/>
    <property type="evidence" value="ECO:0007669"/>
    <property type="project" value="TreeGrafter"/>
</dbReference>
<keyword evidence="10" id="KW-1185">Reference proteome</keyword>
<name>A0A1H3LMI4_9RHOB</name>
<dbReference type="GO" id="GO:0015562">
    <property type="term" value="F:efflux transmembrane transporter activity"/>
    <property type="evidence" value="ECO:0007669"/>
    <property type="project" value="InterPro"/>
</dbReference>
<dbReference type="SUPFAM" id="SSF56954">
    <property type="entry name" value="Outer membrane efflux proteins (OEP)"/>
    <property type="match status" value="1"/>
</dbReference>
<proteinExistence type="inferred from homology"/>
<evidence type="ECO:0000256" key="8">
    <source>
        <dbReference type="SAM" id="SignalP"/>
    </source>
</evidence>
<evidence type="ECO:0000256" key="6">
    <source>
        <dbReference type="ARBA" id="ARBA00023136"/>
    </source>
</evidence>
<dbReference type="Proteomes" id="UP000199026">
    <property type="component" value="Unassembled WGS sequence"/>
</dbReference>
<dbReference type="STRING" id="576131.SAMN05444486_10337"/>
<keyword evidence="4" id="KW-1134">Transmembrane beta strand</keyword>
<evidence type="ECO:0000313" key="9">
    <source>
        <dbReference type="EMBL" id="SDY65583.1"/>
    </source>
</evidence>
<evidence type="ECO:0000313" key="10">
    <source>
        <dbReference type="Proteomes" id="UP000199026"/>
    </source>
</evidence>
<evidence type="ECO:0000256" key="7">
    <source>
        <dbReference type="ARBA" id="ARBA00023237"/>
    </source>
</evidence>
<dbReference type="Pfam" id="PF02321">
    <property type="entry name" value="OEP"/>
    <property type="match status" value="2"/>
</dbReference>
<comment type="similarity">
    <text evidence="2">Belongs to the outer membrane factor (OMF) (TC 1.B.17) family.</text>
</comment>
<organism evidence="9 10">
    <name type="scientific">Lentibacter algarum</name>
    <dbReference type="NCBI Taxonomy" id="576131"/>
    <lineage>
        <taxon>Bacteria</taxon>
        <taxon>Pseudomonadati</taxon>
        <taxon>Pseudomonadota</taxon>
        <taxon>Alphaproteobacteria</taxon>
        <taxon>Rhodobacterales</taxon>
        <taxon>Roseobacteraceae</taxon>
        <taxon>Lentibacter</taxon>
    </lineage>
</organism>
<feature type="chain" id="PRO_5011467616" evidence="8">
    <location>
        <begin position="28"/>
        <end position="475"/>
    </location>
</feature>
<dbReference type="EMBL" id="FNPR01000003">
    <property type="protein sequence ID" value="SDY65583.1"/>
    <property type="molecule type" value="Genomic_DNA"/>
</dbReference>
<dbReference type="Gene3D" id="1.20.1600.10">
    <property type="entry name" value="Outer membrane efflux proteins (OEP)"/>
    <property type="match status" value="1"/>
</dbReference>
<dbReference type="InterPro" id="IPR051906">
    <property type="entry name" value="TolC-like"/>
</dbReference>
<comment type="subcellular location">
    <subcellularLocation>
        <location evidence="1">Cell outer membrane</location>
    </subcellularLocation>
</comment>
<sequence length="475" mass="50474">MWLGLTKKAMRGVAVATALVFTLGASADKLQAETLADALVGAYQNSGLLDKNRALLRAADEDVAVAMAALRPIVGWTSSLTYSYSDAVSGSAPLGVTSESVSTTVGLAAELMLYDGGANRLRMDIAKETVLATRESLVSVEQQVLMSAVDAYFEVRRATEFVRLRRNNLRVISEELRAARDRFEVGEVTRTDVSIAEARLAATRAQLAAAEGDLARGIESYRAVVGRKPGALNAPKAIKSPATSLDGAKALALRTHPDLKRVQHQVSASELGILVAEAGKRPQLKITSNIGVSDTFNSANGGESASLGLSASQPIYQGGRLSALERKARAQRDSARADLHIGQLQISQNVGNAWAQLNVARATSAASSEQVSAAQVAFRGVREEATLGARTTLDVLDAEQELLDARASLVSAQIDEVRAGYMLLATMGLLTAERLNLNVPRYDPAAYYNLVKTAPTSSSKQGKQLDRVLKSLGKE</sequence>
<accession>A0A1H3LMI4</accession>
<keyword evidence="5" id="KW-0812">Transmembrane</keyword>
<evidence type="ECO:0000256" key="1">
    <source>
        <dbReference type="ARBA" id="ARBA00004442"/>
    </source>
</evidence>
<evidence type="ECO:0000256" key="3">
    <source>
        <dbReference type="ARBA" id="ARBA00022448"/>
    </source>
</evidence>
<evidence type="ECO:0000256" key="4">
    <source>
        <dbReference type="ARBA" id="ARBA00022452"/>
    </source>
</evidence>
<keyword evidence="7" id="KW-0998">Cell outer membrane</keyword>
<dbReference type="RefSeq" id="WP_271437270.1">
    <property type="nucleotide sequence ID" value="NZ_CALJFH010000019.1"/>
</dbReference>
<protein>
    <submittedName>
        <fullName evidence="9">Outer membrane protein</fullName>
    </submittedName>
</protein>
<feature type="signal peptide" evidence="8">
    <location>
        <begin position="1"/>
        <end position="27"/>
    </location>
</feature>
<dbReference type="PANTHER" id="PTHR30026:SF22">
    <property type="entry name" value="OUTER MEMBRANE EFFLUX PROTEIN"/>
    <property type="match status" value="1"/>
</dbReference>
<dbReference type="GO" id="GO:1990281">
    <property type="term" value="C:efflux pump complex"/>
    <property type="evidence" value="ECO:0007669"/>
    <property type="project" value="TreeGrafter"/>
</dbReference>